<keyword evidence="2" id="KW-1185">Reference proteome</keyword>
<sequence length="225" mass="23916">MDADALVAPIPAGPRPNPSLWLRLTAGCRAVGATELLYEPEGTPPSRLPLTPPPPEDIHPSCVLRTPGGQGVVRFPAPGYALIGGTARFMAAAVAEGTDEARARFARHARRHPDPALTTVATAHPPGHRAWSAPSAVAPDSAAARQLRLLADFTSGRITAPAFALAWHQARRASRANGERLRSPLSDLFDGVFVLLEDYTHDPSLREPGDLSDTELLTAVKALTR</sequence>
<reference evidence="1 2" key="1">
    <citation type="submission" date="2024-10" db="EMBL/GenBank/DDBJ databases">
        <title>The Natural Products Discovery Center: Release of the First 8490 Sequenced Strains for Exploring Actinobacteria Biosynthetic Diversity.</title>
        <authorList>
            <person name="Kalkreuter E."/>
            <person name="Kautsar S.A."/>
            <person name="Yang D."/>
            <person name="Bader C.D."/>
            <person name="Teijaro C.N."/>
            <person name="Fluegel L."/>
            <person name="Davis C.M."/>
            <person name="Simpson J.R."/>
            <person name="Lauterbach L."/>
            <person name="Steele A.D."/>
            <person name="Gui C."/>
            <person name="Meng S."/>
            <person name="Li G."/>
            <person name="Viehrig K."/>
            <person name="Ye F."/>
            <person name="Su P."/>
            <person name="Kiefer A.F."/>
            <person name="Nichols A."/>
            <person name="Cepeda A.J."/>
            <person name="Yan W."/>
            <person name="Fan B."/>
            <person name="Jiang Y."/>
            <person name="Adhikari A."/>
            <person name="Zheng C.-J."/>
            <person name="Schuster L."/>
            <person name="Cowan T.M."/>
            <person name="Smanski M.J."/>
            <person name="Chevrette M.G."/>
            <person name="De Carvalho L.P.S."/>
            <person name="Shen B."/>
        </authorList>
    </citation>
    <scope>NUCLEOTIDE SEQUENCE [LARGE SCALE GENOMIC DNA]</scope>
    <source>
        <strain evidence="1 2">NPDC053346</strain>
    </source>
</reference>
<evidence type="ECO:0000313" key="1">
    <source>
        <dbReference type="EMBL" id="MFI9119363.1"/>
    </source>
</evidence>
<gene>
    <name evidence="1" type="ORF">ACIGW0_08205</name>
</gene>
<dbReference type="InterPro" id="IPR036471">
    <property type="entry name" value="Colicin_D_sf"/>
</dbReference>
<protein>
    <recommendedName>
        <fullName evidence="3">Colicin D immunity protein domain-containing protein</fullName>
    </recommendedName>
</protein>
<evidence type="ECO:0008006" key="3">
    <source>
        <dbReference type="Google" id="ProtNLM"/>
    </source>
</evidence>
<dbReference type="EMBL" id="JBITYT010000003">
    <property type="protein sequence ID" value="MFI9119363.1"/>
    <property type="molecule type" value="Genomic_DNA"/>
</dbReference>
<name>A0ABW8CP77_STRBI</name>
<comment type="caution">
    <text evidence="1">The sequence shown here is derived from an EMBL/GenBank/DDBJ whole genome shotgun (WGS) entry which is preliminary data.</text>
</comment>
<evidence type="ECO:0000313" key="2">
    <source>
        <dbReference type="Proteomes" id="UP001614391"/>
    </source>
</evidence>
<dbReference type="Gene3D" id="1.20.120.650">
    <property type="entry name" value="Colicin D"/>
    <property type="match status" value="1"/>
</dbReference>
<organism evidence="1 2">
    <name type="scientific">Streptomyces bikiniensis</name>
    <dbReference type="NCBI Taxonomy" id="1896"/>
    <lineage>
        <taxon>Bacteria</taxon>
        <taxon>Bacillati</taxon>
        <taxon>Actinomycetota</taxon>
        <taxon>Actinomycetes</taxon>
        <taxon>Kitasatosporales</taxon>
        <taxon>Streptomycetaceae</taxon>
        <taxon>Streptomyces</taxon>
    </lineage>
</organism>
<accession>A0ABW8CP77</accession>
<dbReference type="Proteomes" id="UP001614391">
    <property type="component" value="Unassembled WGS sequence"/>
</dbReference>
<proteinExistence type="predicted"/>
<dbReference type="RefSeq" id="WP_399612223.1">
    <property type="nucleotide sequence ID" value="NZ_JBITYT010000003.1"/>
</dbReference>